<gene>
    <name evidence="2" type="ORF">AWB74_04456</name>
</gene>
<reference evidence="2" key="1">
    <citation type="submission" date="2016-01" db="EMBL/GenBank/DDBJ databases">
        <authorList>
            <person name="Peeters C."/>
        </authorList>
    </citation>
    <scope>NUCLEOTIDE SEQUENCE [LARGE SCALE GENOMIC DNA]</scope>
    <source>
        <strain evidence="2">LMG 29317</strain>
    </source>
</reference>
<evidence type="ECO:0000313" key="2">
    <source>
        <dbReference type="EMBL" id="SAL73237.1"/>
    </source>
</evidence>
<name>A0A158JWQ2_9BURK</name>
<accession>A0A158JWQ2</accession>
<sequence length="33" mass="3271">MTDSVATSATSPLPDTPAAPFDVSSMTASMVAI</sequence>
<evidence type="ECO:0000313" key="3">
    <source>
        <dbReference type="Proteomes" id="UP000055019"/>
    </source>
</evidence>
<feature type="compositionally biased region" description="Polar residues" evidence="1">
    <location>
        <begin position="1"/>
        <end position="13"/>
    </location>
</feature>
<dbReference type="EMBL" id="FCOM02000021">
    <property type="protein sequence ID" value="SAL73237.1"/>
    <property type="molecule type" value="Genomic_DNA"/>
</dbReference>
<protein>
    <submittedName>
        <fullName evidence="2">Uncharacterized protein</fullName>
    </submittedName>
</protein>
<organism evidence="2 3">
    <name type="scientific">Caballeronia arvi</name>
    <dbReference type="NCBI Taxonomy" id="1777135"/>
    <lineage>
        <taxon>Bacteria</taxon>
        <taxon>Pseudomonadati</taxon>
        <taxon>Pseudomonadota</taxon>
        <taxon>Betaproteobacteria</taxon>
        <taxon>Burkholderiales</taxon>
        <taxon>Burkholderiaceae</taxon>
        <taxon>Caballeronia</taxon>
    </lineage>
</organism>
<dbReference type="Proteomes" id="UP000055019">
    <property type="component" value="Unassembled WGS sequence"/>
</dbReference>
<evidence type="ECO:0000256" key="1">
    <source>
        <dbReference type="SAM" id="MobiDB-lite"/>
    </source>
</evidence>
<proteinExistence type="predicted"/>
<keyword evidence="3" id="KW-1185">Reference proteome</keyword>
<comment type="caution">
    <text evidence="2">The sequence shown here is derived from an EMBL/GenBank/DDBJ whole genome shotgun (WGS) entry which is preliminary data.</text>
</comment>
<feature type="region of interest" description="Disordered" evidence="1">
    <location>
        <begin position="1"/>
        <end position="21"/>
    </location>
</feature>
<dbReference type="AlphaFoldDB" id="A0A158JWQ2"/>